<dbReference type="Proteomes" id="UP000325405">
    <property type="component" value="Segment"/>
</dbReference>
<dbReference type="KEGG" id="vg:60321024"/>
<sequence length="224" mass="23764">MSNNPELDRDIETIKRTADAQAGRPRSIADAETRPATDLPTDPLPGEVCTCPSLAVLDPNCPTHGTAKALSVEYGDRLPDDEVAAANQRDFGAWLDPNHPDAPKYTHAEIGPVTPLNQQIIGLLSPTTSQRARQIATTAADLIDGDRNAAYGDATEQFGETGQLWSVVLGVDVSAEQVAICMALVKIARLNNDIAHADSWVDAVGYLALGGGIANAPGRHRKPE</sequence>
<name>A0A5P8D6M2_9CAUD</name>
<dbReference type="RefSeq" id="YP_009949618.1">
    <property type="nucleotide sequence ID" value="NC_051582.1"/>
</dbReference>
<dbReference type="InterPro" id="IPR045958">
    <property type="entry name" value="DUF6378"/>
</dbReference>
<dbReference type="Pfam" id="PF19905">
    <property type="entry name" value="DUF6378"/>
    <property type="match status" value="1"/>
</dbReference>
<reference evidence="3 4" key="1">
    <citation type="submission" date="2019-08" db="EMBL/GenBank/DDBJ databases">
        <authorList>
            <person name="Lippold A."/>
            <person name="Marlatt M."/>
            <person name="Cooper K."/>
            <person name="Frohnapfel E."/>
            <person name="Glenski M."/>
            <person name="Johnson H."/>
            <person name="Johnson K."/>
            <person name="Tjaden E."/>
            <person name="Troeh S."/>
            <person name="Hayes S."/>
            <person name="Ettinger A.-S.H."/>
            <person name="Ettinger W.F."/>
            <person name="Haydock J."/>
            <person name="Anders K.R."/>
            <person name="Garlena R.A."/>
            <person name="Russell D.A."/>
            <person name="Pope W.H."/>
            <person name="Jacobs-Sera D."/>
            <person name="Hatfull G.F."/>
        </authorList>
    </citation>
    <scope>NUCLEOTIDE SEQUENCE [LARGE SCALE GENOMIC DNA]</scope>
</reference>
<evidence type="ECO:0000313" key="4">
    <source>
        <dbReference type="Proteomes" id="UP000325405"/>
    </source>
</evidence>
<keyword evidence="4" id="KW-1185">Reference proteome</keyword>
<evidence type="ECO:0000313" key="3">
    <source>
        <dbReference type="EMBL" id="QFP94674.1"/>
    </source>
</evidence>
<accession>A0A5P8D6M2</accession>
<protein>
    <recommendedName>
        <fullName evidence="2">DUF6378 domain-containing protein</fullName>
    </recommendedName>
</protein>
<feature type="compositionally biased region" description="Basic and acidic residues" evidence="1">
    <location>
        <begin position="1"/>
        <end position="18"/>
    </location>
</feature>
<dbReference type="EMBL" id="MN284893">
    <property type="protein sequence ID" value="QFP94674.1"/>
    <property type="molecule type" value="Genomic_DNA"/>
</dbReference>
<proteinExistence type="predicted"/>
<dbReference type="GeneID" id="60321024"/>
<organism evidence="3 4">
    <name type="scientific">Mycobacterium phage LilMcDreamy</name>
    <dbReference type="NCBI Taxonomy" id="2652422"/>
    <lineage>
        <taxon>Viruses</taxon>
        <taxon>Duplodnaviria</taxon>
        <taxon>Heunggongvirae</taxon>
        <taxon>Uroviricota</taxon>
        <taxon>Caudoviricetes</taxon>
        <taxon>Bclasvirinae</taxon>
        <taxon>Lilmcdreamyvirus</taxon>
        <taxon>Lilmcdreamyvirus lilmcdreamy</taxon>
    </lineage>
</organism>
<evidence type="ECO:0000256" key="1">
    <source>
        <dbReference type="SAM" id="MobiDB-lite"/>
    </source>
</evidence>
<feature type="region of interest" description="Disordered" evidence="1">
    <location>
        <begin position="1"/>
        <end position="44"/>
    </location>
</feature>
<feature type="domain" description="DUF6378" evidence="2">
    <location>
        <begin position="135"/>
        <end position="213"/>
    </location>
</feature>
<gene>
    <name evidence="3" type="primary">54</name>
    <name evidence="3" type="ORF">SEA_LILMCDREAMY_54</name>
</gene>
<evidence type="ECO:0000259" key="2">
    <source>
        <dbReference type="Pfam" id="PF19905"/>
    </source>
</evidence>